<dbReference type="SUPFAM" id="SSF53955">
    <property type="entry name" value="Lysozyme-like"/>
    <property type="match status" value="1"/>
</dbReference>
<reference evidence="4" key="1">
    <citation type="submission" date="2020-05" db="EMBL/GenBank/DDBJ databases">
        <authorList>
            <person name="Chiriac C."/>
            <person name="Salcher M."/>
            <person name="Ghai R."/>
            <person name="Kavagutti S V."/>
        </authorList>
    </citation>
    <scope>NUCLEOTIDE SEQUENCE</scope>
</reference>
<accession>A0A6J7XDL4</accession>
<evidence type="ECO:0000313" key="2">
    <source>
        <dbReference type="EMBL" id="CAB4198140.1"/>
    </source>
</evidence>
<dbReference type="EMBL" id="LR798370">
    <property type="protein sequence ID" value="CAB5227137.1"/>
    <property type="molecule type" value="Genomic_DNA"/>
</dbReference>
<dbReference type="PROSITE" id="PS51257">
    <property type="entry name" value="PROKAR_LIPOPROTEIN"/>
    <property type="match status" value="1"/>
</dbReference>
<dbReference type="InterPro" id="IPR023346">
    <property type="entry name" value="Lysozyme-like_dom_sf"/>
</dbReference>
<evidence type="ECO:0000259" key="1">
    <source>
        <dbReference type="Pfam" id="PF01464"/>
    </source>
</evidence>
<proteinExistence type="predicted"/>
<dbReference type="EMBL" id="LR797368">
    <property type="protein sequence ID" value="CAB4210511.1"/>
    <property type="molecule type" value="Genomic_DNA"/>
</dbReference>
<dbReference type="Pfam" id="PF01464">
    <property type="entry name" value="SLT"/>
    <property type="match status" value="1"/>
</dbReference>
<dbReference type="EMBL" id="LR797265">
    <property type="protein sequence ID" value="CAB4198140.1"/>
    <property type="molecule type" value="Genomic_DNA"/>
</dbReference>
<organism evidence="4">
    <name type="scientific">uncultured Caudovirales phage</name>
    <dbReference type="NCBI Taxonomy" id="2100421"/>
    <lineage>
        <taxon>Viruses</taxon>
        <taxon>Duplodnaviria</taxon>
        <taxon>Heunggongvirae</taxon>
        <taxon>Uroviricota</taxon>
        <taxon>Caudoviricetes</taxon>
        <taxon>Peduoviridae</taxon>
        <taxon>Maltschvirus</taxon>
        <taxon>Maltschvirus maltsch</taxon>
    </lineage>
</organism>
<sequence>MKPRLLMLRNVLFVSLIAAGCTATQIDAFEQASGIKFDTATRELLLNLPEEPLVAVGEPPAPPASADPVDRWHDLALQSGWDEARWPWLRCVIARESRGNPDAFNGSGPDRSYGLMQINAKAWSSKMRAFASTEAAFFDPGINLRFALWLYDVSGPQNWSTNRNC</sequence>
<dbReference type="InterPro" id="IPR008258">
    <property type="entry name" value="Transglycosylase_SLT_dom_1"/>
</dbReference>
<gene>
    <name evidence="2" type="ORF">UFOVP1306_53</name>
    <name evidence="3" type="ORF">UFOVP1422_55</name>
    <name evidence="4" type="ORF">UFOVP1519_10</name>
</gene>
<dbReference type="Gene3D" id="1.10.530.10">
    <property type="match status" value="1"/>
</dbReference>
<name>A0A6J7XDL4_9CAUD</name>
<evidence type="ECO:0000313" key="4">
    <source>
        <dbReference type="EMBL" id="CAB5227137.1"/>
    </source>
</evidence>
<protein>
    <submittedName>
        <fullName evidence="4">LT_GEWL domain containing protein</fullName>
    </submittedName>
</protein>
<evidence type="ECO:0000313" key="3">
    <source>
        <dbReference type="EMBL" id="CAB4210511.1"/>
    </source>
</evidence>
<feature type="domain" description="Transglycosylase SLT" evidence="1">
    <location>
        <begin position="86"/>
        <end position="149"/>
    </location>
</feature>